<dbReference type="CDD" id="cd07821">
    <property type="entry name" value="PYR_PYL_RCAR_like"/>
    <property type="match status" value="1"/>
</dbReference>
<sequence length="148" mass="15789">MNPRTLERSAVLPAAPDAVWAVVGDFGALADWHPHVPPSALEDGGDPAAPGTVRVFAVDGVTVARERLLDRDEAARSYRYALLDPVMLPVDDYVATLAVRSHPDGAEVRWSAAYRSADDVVAQVEAVFGDGTYGTGLAALRARFTSTR</sequence>
<dbReference type="Gene3D" id="3.30.530.20">
    <property type="match status" value="1"/>
</dbReference>
<evidence type="ECO:0000313" key="2">
    <source>
        <dbReference type="Proteomes" id="UP000031774"/>
    </source>
</evidence>
<dbReference type="SUPFAM" id="SSF55961">
    <property type="entry name" value="Bet v1-like"/>
    <property type="match status" value="1"/>
</dbReference>
<dbReference type="RefSeq" id="WP_041132824.1">
    <property type="nucleotide sequence ID" value="NZ_CP010407.1"/>
</dbReference>
<dbReference type="AlphaFoldDB" id="A0A0B5IEF5"/>
<protein>
    <recommendedName>
        <fullName evidence="3">Polyketide cyclase</fullName>
    </recommendedName>
</protein>
<dbReference type="InterPro" id="IPR023393">
    <property type="entry name" value="START-like_dom_sf"/>
</dbReference>
<gene>
    <name evidence="1" type="ORF">SVTN_35890</name>
</gene>
<dbReference type="STRING" id="362257.SVTN_35890"/>
<dbReference type="PANTHER" id="PTHR39332">
    <property type="entry name" value="BLL4707 PROTEIN"/>
    <property type="match status" value="1"/>
</dbReference>
<reference evidence="1 2" key="1">
    <citation type="submission" date="2014-12" db="EMBL/GenBank/DDBJ databases">
        <title>Complete genome sequence of Streptomyces vietnamensis strain GIMV4.0001, a genetic manipulable producer of the benzoisochromanequinone antibiotic granaticin.</title>
        <authorList>
            <person name="Deng M.R."/>
            <person name="Guo J."/>
            <person name="Ma L.Y."/>
            <person name="Feng G.D."/>
            <person name="Mo C.Y."/>
            <person name="Zhu H.H."/>
        </authorList>
    </citation>
    <scope>NUCLEOTIDE SEQUENCE [LARGE SCALE GENOMIC DNA]</scope>
    <source>
        <strain evidence="2">GIMV4.0001</strain>
    </source>
</reference>
<dbReference type="Proteomes" id="UP000031774">
    <property type="component" value="Chromosome"/>
</dbReference>
<evidence type="ECO:0008006" key="3">
    <source>
        <dbReference type="Google" id="ProtNLM"/>
    </source>
</evidence>
<dbReference type="Pfam" id="PF10604">
    <property type="entry name" value="Polyketide_cyc2"/>
    <property type="match status" value="1"/>
</dbReference>
<dbReference type="KEGG" id="svt:SVTN_35890"/>
<accession>A0A0B5IEF5</accession>
<dbReference type="EMBL" id="CP010407">
    <property type="protein sequence ID" value="AJF68902.1"/>
    <property type="molecule type" value="Genomic_DNA"/>
</dbReference>
<organism evidence="1 2">
    <name type="scientific">Streptomyces vietnamensis</name>
    <dbReference type="NCBI Taxonomy" id="362257"/>
    <lineage>
        <taxon>Bacteria</taxon>
        <taxon>Bacillati</taxon>
        <taxon>Actinomycetota</taxon>
        <taxon>Actinomycetes</taxon>
        <taxon>Kitasatosporales</taxon>
        <taxon>Streptomycetaceae</taxon>
        <taxon>Streptomyces</taxon>
    </lineage>
</organism>
<dbReference type="HOGENOM" id="CLU_106645_1_0_11"/>
<dbReference type="InterPro" id="IPR019587">
    <property type="entry name" value="Polyketide_cyclase/dehydratase"/>
</dbReference>
<keyword evidence="2" id="KW-1185">Reference proteome</keyword>
<proteinExistence type="predicted"/>
<name>A0A0B5IEF5_9ACTN</name>
<evidence type="ECO:0000313" key="1">
    <source>
        <dbReference type="EMBL" id="AJF68902.1"/>
    </source>
</evidence>
<dbReference type="PANTHER" id="PTHR39332:SF7">
    <property type="entry name" value="SRPBCC FAMILY PROTEIN"/>
    <property type="match status" value="1"/>
</dbReference>